<keyword evidence="2" id="KW-0520">NAD</keyword>
<comment type="similarity">
    <text evidence="1">Belongs to the NAD(P)-dependent epimerase/dehydratase family.</text>
</comment>
<sequence>MEICPVSGRFPAIPFRFSQSLTDFSTQSRRMSPFCLKVPSNIFRSDADSGQLESRMFILGMGFVGQFFAKELQRQRWVVSGTCTSIGKKKKLEEMGFDVYVFNANEPDPEVLNILNYHTHVLVSIPPVVGIGDLMLRHEELLKNILTGGNLQWLCYLSSTSVYGDRGGEWVDEDYPITPASELAKARLVAEEGWLNLGCDLRLSTQIFRLGGIYGPGRSAIDTIIKQEPSSEVQKMRSSKRYTSRVHVADISQALNAAVHKPSLGKIYNIVDDDPSPRTEVFMFARNLIEKKWPGQIKQARSLDRVESLMPKGSSRDGKRVSNARMKRELEVRLLHPDYRSGLQSIVEHIDDSFLYNPPS</sequence>
<dbReference type="EMBL" id="CAUOFW020003236">
    <property type="protein sequence ID" value="CAK9158742.1"/>
    <property type="molecule type" value="Genomic_DNA"/>
</dbReference>
<dbReference type="PANTHER" id="PTHR43574">
    <property type="entry name" value="EPIMERASE-RELATED"/>
    <property type="match status" value="1"/>
</dbReference>
<dbReference type="GO" id="GO:0016853">
    <property type="term" value="F:isomerase activity"/>
    <property type="evidence" value="ECO:0007669"/>
    <property type="project" value="UniProtKB-KW"/>
</dbReference>
<dbReference type="SUPFAM" id="SSF51735">
    <property type="entry name" value="NAD(P)-binding Rossmann-fold domains"/>
    <property type="match status" value="1"/>
</dbReference>
<evidence type="ECO:0000256" key="1">
    <source>
        <dbReference type="ARBA" id="ARBA00007637"/>
    </source>
</evidence>
<keyword evidence="6" id="KW-1185">Reference proteome</keyword>
<feature type="domain" description="NAD-dependent epimerase/dehydratase" evidence="4">
    <location>
        <begin position="153"/>
        <end position="270"/>
    </location>
</feature>
<evidence type="ECO:0000313" key="6">
    <source>
        <dbReference type="Proteomes" id="UP001642360"/>
    </source>
</evidence>
<name>A0ABC8SVJ6_9AQUA</name>
<evidence type="ECO:0000256" key="2">
    <source>
        <dbReference type="ARBA" id="ARBA00023027"/>
    </source>
</evidence>
<dbReference type="Pfam" id="PF01370">
    <property type="entry name" value="Epimerase"/>
    <property type="match status" value="1"/>
</dbReference>
<dbReference type="CDD" id="cd05266">
    <property type="entry name" value="SDR_a4"/>
    <property type="match status" value="1"/>
</dbReference>
<gene>
    <name evidence="5" type="ORF">ILEXP_LOCUS27405</name>
</gene>
<dbReference type="InterPro" id="IPR036291">
    <property type="entry name" value="NAD(P)-bd_dom_sf"/>
</dbReference>
<dbReference type="AlphaFoldDB" id="A0ABC8SVJ6"/>
<evidence type="ECO:0000313" key="5">
    <source>
        <dbReference type="EMBL" id="CAK9158742.1"/>
    </source>
</evidence>
<evidence type="ECO:0000256" key="3">
    <source>
        <dbReference type="ARBA" id="ARBA00023235"/>
    </source>
</evidence>
<protein>
    <recommendedName>
        <fullName evidence="4">NAD-dependent epimerase/dehydratase domain-containing protein</fullName>
    </recommendedName>
</protein>
<comment type="caution">
    <text evidence="5">The sequence shown here is derived from an EMBL/GenBank/DDBJ whole genome shotgun (WGS) entry which is preliminary data.</text>
</comment>
<keyword evidence="3" id="KW-0413">Isomerase</keyword>
<reference evidence="5 6" key="1">
    <citation type="submission" date="2024-02" db="EMBL/GenBank/DDBJ databases">
        <authorList>
            <person name="Vignale AGUSTIN F."/>
            <person name="Sosa J E."/>
            <person name="Modenutti C."/>
        </authorList>
    </citation>
    <scope>NUCLEOTIDE SEQUENCE [LARGE SCALE GENOMIC DNA]</scope>
</reference>
<dbReference type="Gene3D" id="3.40.50.720">
    <property type="entry name" value="NAD(P)-binding Rossmann-like Domain"/>
    <property type="match status" value="1"/>
</dbReference>
<organism evidence="5 6">
    <name type="scientific">Ilex paraguariensis</name>
    <name type="common">yerba mate</name>
    <dbReference type="NCBI Taxonomy" id="185542"/>
    <lineage>
        <taxon>Eukaryota</taxon>
        <taxon>Viridiplantae</taxon>
        <taxon>Streptophyta</taxon>
        <taxon>Embryophyta</taxon>
        <taxon>Tracheophyta</taxon>
        <taxon>Spermatophyta</taxon>
        <taxon>Magnoliopsida</taxon>
        <taxon>eudicotyledons</taxon>
        <taxon>Gunneridae</taxon>
        <taxon>Pentapetalae</taxon>
        <taxon>asterids</taxon>
        <taxon>campanulids</taxon>
        <taxon>Aquifoliales</taxon>
        <taxon>Aquifoliaceae</taxon>
        <taxon>Ilex</taxon>
    </lineage>
</organism>
<dbReference type="InterPro" id="IPR001509">
    <property type="entry name" value="Epimerase_deHydtase"/>
</dbReference>
<dbReference type="Proteomes" id="UP001642360">
    <property type="component" value="Unassembled WGS sequence"/>
</dbReference>
<evidence type="ECO:0000259" key="4">
    <source>
        <dbReference type="Pfam" id="PF01370"/>
    </source>
</evidence>
<accession>A0ABC8SVJ6</accession>
<proteinExistence type="inferred from homology"/>